<evidence type="ECO:0000313" key="10">
    <source>
        <dbReference type="Proteomes" id="UP000032067"/>
    </source>
</evidence>
<feature type="transmembrane region" description="Helical" evidence="7">
    <location>
        <begin position="195"/>
        <end position="214"/>
    </location>
</feature>
<sequence>MNSRHAAIALGLSLPADVVLYLLLPMYADQFGVTLAEAGMLLAANRLVRIAGYRWVARFYARNGDRPTCTIAVVAAAVCGVGYATLSGFWALLPLRLTWGLCFAALNLSTQALATADPIGAARRNGRSRAFIAMGPVLALPLGALMAHWVGPRAIFGILAVFSLLAVFAARRLPSAPHRSEKPARRFQWPNSLDGWSFMEGLALDGLFIVGLSYLGKDLLPGSAVIVAGLLLALRYLAEIFLSPVGGHLADRFGAERLLVSLSLLTAVALVGFGLGWLWSCAALIVVLRALQLPLLSPIVARRTPGPERVQALAARSVWRDIGAGTGPLIAGLLLPVASPPWLYGIAALLLAVMAIACGRNPSPHPTSPAQERTS</sequence>
<accession>A0A0D0L2V1</accession>
<comment type="caution">
    <text evidence="9">The sequence shown here is derived from an EMBL/GenBank/DDBJ whole genome shotgun (WGS) entry which is preliminary data.</text>
</comment>
<evidence type="ECO:0000256" key="2">
    <source>
        <dbReference type="ARBA" id="ARBA00022448"/>
    </source>
</evidence>
<dbReference type="GO" id="GO:0005886">
    <property type="term" value="C:plasma membrane"/>
    <property type="evidence" value="ECO:0007669"/>
    <property type="project" value="UniProtKB-SubCell"/>
</dbReference>
<dbReference type="InterPro" id="IPR011701">
    <property type="entry name" value="MFS"/>
</dbReference>
<evidence type="ECO:0000256" key="3">
    <source>
        <dbReference type="ARBA" id="ARBA00022475"/>
    </source>
</evidence>
<comment type="subcellular location">
    <subcellularLocation>
        <location evidence="1">Cell membrane</location>
        <topology evidence="1">Multi-pass membrane protein</topology>
    </subcellularLocation>
</comment>
<evidence type="ECO:0000256" key="7">
    <source>
        <dbReference type="SAM" id="Phobius"/>
    </source>
</evidence>
<dbReference type="SUPFAM" id="SSF103473">
    <property type="entry name" value="MFS general substrate transporter"/>
    <property type="match status" value="1"/>
</dbReference>
<feature type="transmembrane region" description="Helical" evidence="7">
    <location>
        <begin position="258"/>
        <end position="288"/>
    </location>
</feature>
<dbReference type="AlphaFoldDB" id="A0A0D0L2V1"/>
<keyword evidence="6 7" id="KW-0472">Membrane</keyword>
<evidence type="ECO:0000256" key="4">
    <source>
        <dbReference type="ARBA" id="ARBA00022692"/>
    </source>
</evidence>
<evidence type="ECO:0000259" key="8">
    <source>
        <dbReference type="PROSITE" id="PS50850"/>
    </source>
</evidence>
<gene>
    <name evidence="9" type="ORF">RT97_25355</name>
</gene>
<keyword evidence="2" id="KW-0813">Transport</keyword>
<feature type="transmembrane region" description="Helical" evidence="7">
    <location>
        <begin position="69"/>
        <end position="91"/>
    </location>
</feature>
<dbReference type="Proteomes" id="UP000032067">
    <property type="component" value="Unassembled WGS sequence"/>
</dbReference>
<feature type="transmembrane region" description="Helical" evidence="7">
    <location>
        <begin position="128"/>
        <end position="149"/>
    </location>
</feature>
<dbReference type="PROSITE" id="PS50850">
    <property type="entry name" value="MFS"/>
    <property type="match status" value="1"/>
</dbReference>
<evidence type="ECO:0000256" key="6">
    <source>
        <dbReference type="ARBA" id="ARBA00023136"/>
    </source>
</evidence>
<feature type="transmembrane region" description="Helical" evidence="7">
    <location>
        <begin position="30"/>
        <end position="48"/>
    </location>
</feature>
<name>A0A0D0L2V1_VARPD</name>
<dbReference type="EMBL" id="JXQQ01000075">
    <property type="protein sequence ID" value="KIQ23423.1"/>
    <property type="molecule type" value="Genomic_DNA"/>
</dbReference>
<feature type="transmembrane region" description="Helical" evidence="7">
    <location>
        <begin position="7"/>
        <end position="24"/>
    </location>
</feature>
<evidence type="ECO:0000313" key="9">
    <source>
        <dbReference type="EMBL" id="KIQ23423.1"/>
    </source>
</evidence>
<feature type="transmembrane region" description="Helical" evidence="7">
    <location>
        <begin position="220"/>
        <end position="238"/>
    </location>
</feature>
<organism evidence="9 10">
    <name type="scientific">Variovorax paradoxus</name>
    <dbReference type="NCBI Taxonomy" id="34073"/>
    <lineage>
        <taxon>Bacteria</taxon>
        <taxon>Pseudomonadati</taxon>
        <taxon>Pseudomonadota</taxon>
        <taxon>Betaproteobacteria</taxon>
        <taxon>Burkholderiales</taxon>
        <taxon>Comamonadaceae</taxon>
        <taxon>Variovorax</taxon>
    </lineage>
</organism>
<keyword evidence="5 7" id="KW-1133">Transmembrane helix</keyword>
<proteinExistence type="predicted"/>
<dbReference type="PANTHER" id="PTHR23517:SF2">
    <property type="entry name" value="MULTIDRUG RESISTANCE PROTEIN MDTH"/>
    <property type="match status" value="1"/>
</dbReference>
<evidence type="ECO:0000256" key="1">
    <source>
        <dbReference type="ARBA" id="ARBA00004651"/>
    </source>
</evidence>
<dbReference type="InterPro" id="IPR036259">
    <property type="entry name" value="MFS_trans_sf"/>
</dbReference>
<keyword evidence="3" id="KW-1003">Cell membrane</keyword>
<keyword evidence="4 7" id="KW-0812">Transmembrane</keyword>
<dbReference type="Pfam" id="PF07690">
    <property type="entry name" value="MFS_1"/>
    <property type="match status" value="2"/>
</dbReference>
<protein>
    <submittedName>
        <fullName evidence="9">MFS transporter</fullName>
    </submittedName>
</protein>
<dbReference type="PANTHER" id="PTHR23517">
    <property type="entry name" value="RESISTANCE PROTEIN MDTM, PUTATIVE-RELATED-RELATED"/>
    <property type="match status" value="1"/>
</dbReference>
<dbReference type="Gene3D" id="1.20.1250.20">
    <property type="entry name" value="MFS general substrate transporter like domains"/>
    <property type="match status" value="2"/>
</dbReference>
<evidence type="ECO:0000256" key="5">
    <source>
        <dbReference type="ARBA" id="ARBA00022989"/>
    </source>
</evidence>
<feature type="domain" description="Major facilitator superfamily (MFS) profile" evidence="8">
    <location>
        <begin position="1"/>
        <end position="363"/>
    </location>
</feature>
<feature type="transmembrane region" description="Helical" evidence="7">
    <location>
        <begin position="155"/>
        <end position="174"/>
    </location>
</feature>
<dbReference type="InterPro" id="IPR050171">
    <property type="entry name" value="MFS_Transporters"/>
</dbReference>
<dbReference type="InterPro" id="IPR020846">
    <property type="entry name" value="MFS_dom"/>
</dbReference>
<reference evidence="9 10" key="1">
    <citation type="submission" date="2014-12" db="EMBL/GenBank/DDBJ databases">
        <title>16Stimator: statistical estimation of ribosomal gene copy numbers from draft genome assemblies.</title>
        <authorList>
            <person name="Perisin M.A."/>
            <person name="Vetter M."/>
            <person name="Gilbert J.A."/>
            <person name="Bergelson J."/>
        </authorList>
    </citation>
    <scope>NUCLEOTIDE SEQUENCE [LARGE SCALE GENOMIC DNA]</scope>
    <source>
        <strain evidence="9 10">MEDvA23</strain>
    </source>
</reference>
<feature type="transmembrane region" description="Helical" evidence="7">
    <location>
        <begin position="97"/>
        <end position="116"/>
    </location>
</feature>
<dbReference type="GO" id="GO:0022857">
    <property type="term" value="F:transmembrane transporter activity"/>
    <property type="evidence" value="ECO:0007669"/>
    <property type="project" value="InterPro"/>
</dbReference>